<sequence length="830" mass="92588">MRLWFNDGDSASEILNEGSDNRMTHLVGNDEENIAWCKVLATDSVYDPHFRADWSVFTFCLSNLKVGHEATFNTVDQHTSQGIQPPTYPPPYIPASSRPSLSHEHVGDPIRECSTTTIKLFRDFERLRDDIASLINELSVILPAQLLERRFHDTHLARNPQSLRPSTSDFIRAKLVEPSTAGKDIVLPVLLHLITENILDRVFKPFSPGLANNVSEAFFEYYRSLRSESTDRSISWRLMTYNALKSLRTDITIAVANEFLKSIQDLTTLLSESGVSDVILDISPLIKDKVIKIVSDAAVWLDSVHSQTLFDDLKVFMPTSPTAFNGATMETFESRSDDKEAKTFVVLLTTQFGLLHRDVCVKKAHVLISPSSLPSDNRDILRGSKTFSQVHKICLAQEVTAKAKKVVSSQSLMADGKAISLGSSTAHDAASHNLNVANDEADLIAKLSAKEEDLWIKYGFTGDLDSEKLFKECLKRAQEGREEGVIQDAKMLSNLSAMRKSYSPQLWRNAEYVEPGGRIMAKSSRIWALIIGNNHYSNPQQLLQGCHDDAQEMKHYLQDYLCVPSDHIQLVLDARRKQMVDALYALRDNALIHFGDNILFYFAGHGSTYDAADHFQTDLGKLGSIEALCPSDRMSSVPDISDRELNHILREIRSAKGPNITVILDCCYSGGAVRDTTICGRARFIPPLPACAEPQCSALTLMLEAADSDPRRAKSLPSIAQSETWDADVSSFVLLAACQEYQRAEEFEDKKSQHGPRQRGLFTCALLKILESKEADGATFESIIHSIGQLSHTQKPAIVGTRKNSRLWFADDIDANLKTDNQDRAARPKK</sequence>
<dbReference type="InParanoid" id="A0A409WTF8"/>
<dbReference type="Gene3D" id="3.40.50.1460">
    <property type="match status" value="1"/>
</dbReference>
<evidence type="ECO:0000256" key="3">
    <source>
        <dbReference type="ARBA" id="ARBA00022807"/>
    </source>
</evidence>
<evidence type="ECO:0000256" key="2">
    <source>
        <dbReference type="ARBA" id="ARBA00022703"/>
    </source>
</evidence>
<feature type="domain" description="Peptidase C14 caspase" evidence="4">
    <location>
        <begin position="527"/>
        <end position="784"/>
    </location>
</feature>
<comment type="caution">
    <text evidence="5">The sequence shown here is derived from an EMBL/GenBank/DDBJ whole genome shotgun (WGS) entry which is preliminary data.</text>
</comment>
<keyword evidence="6" id="KW-1185">Reference proteome</keyword>
<keyword evidence="3" id="KW-0788">Thiol protease</keyword>
<keyword evidence="3" id="KW-0645">Protease</keyword>
<keyword evidence="3" id="KW-0378">Hydrolase</keyword>
<evidence type="ECO:0000256" key="1">
    <source>
        <dbReference type="ARBA" id="ARBA00009005"/>
    </source>
</evidence>
<reference evidence="5 6" key="1">
    <citation type="journal article" date="2018" name="Evol. Lett.">
        <title>Horizontal gene cluster transfer increased hallucinogenic mushroom diversity.</title>
        <authorList>
            <person name="Reynolds H.T."/>
            <person name="Vijayakumar V."/>
            <person name="Gluck-Thaler E."/>
            <person name="Korotkin H.B."/>
            <person name="Matheny P.B."/>
            <person name="Slot J.C."/>
        </authorList>
    </citation>
    <scope>NUCLEOTIDE SEQUENCE [LARGE SCALE GENOMIC DNA]</scope>
    <source>
        <strain evidence="5 6">SRW20</strain>
    </source>
</reference>
<dbReference type="InterPro" id="IPR011600">
    <property type="entry name" value="Pept_C14_caspase"/>
</dbReference>
<dbReference type="PANTHER" id="PTHR48104:SF30">
    <property type="entry name" value="METACASPASE-1"/>
    <property type="match status" value="1"/>
</dbReference>
<protein>
    <recommendedName>
        <fullName evidence="4">Peptidase C14 caspase domain-containing protein</fullName>
    </recommendedName>
</protein>
<dbReference type="OrthoDB" id="10255174at2759"/>
<dbReference type="GO" id="GO:0004197">
    <property type="term" value="F:cysteine-type endopeptidase activity"/>
    <property type="evidence" value="ECO:0007669"/>
    <property type="project" value="InterPro"/>
</dbReference>
<accession>A0A409WTF8</accession>
<dbReference type="AlphaFoldDB" id="A0A409WTF8"/>
<proteinExistence type="inferred from homology"/>
<dbReference type="Pfam" id="PF00656">
    <property type="entry name" value="Peptidase_C14"/>
    <property type="match status" value="1"/>
</dbReference>
<dbReference type="GO" id="GO:0006915">
    <property type="term" value="P:apoptotic process"/>
    <property type="evidence" value="ECO:0007669"/>
    <property type="project" value="UniProtKB-KW"/>
</dbReference>
<evidence type="ECO:0000313" key="6">
    <source>
        <dbReference type="Proteomes" id="UP000284706"/>
    </source>
</evidence>
<dbReference type="PANTHER" id="PTHR48104">
    <property type="entry name" value="METACASPASE-4"/>
    <property type="match status" value="1"/>
</dbReference>
<keyword evidence="2" id="KW-0053">Apoptosis</keyword>
<gene>
    <name evidence="5" type="ORF">CVT26_007399</name>
</gene>
<dbReference type="EMBL" id="NHYE01004831">
    <property type="protein sequence ID" value="PPQ81751.1"/>
    <property type="molecule type" value="Genomic_DNA"/>
</dbReference>
<dbReference type="GO" id="GO:0005737">
    <property type="term" value="C:cytoplasm"/>
    <property type="evidence" value="ECO:0007669"/>
    <property type="project" value="TreeGrafter"/>
</dbReference>
<dbReference type="GO" id="GO:0006508">
    <property type="term" value="P:proteolysis"/>
    <property type="evidence" value="ECO:0007669"/>
    <property type="project" value="InterPro"/>
</dbReference>
<evidence type="ECO:0000259" key="4">
    <source>
        <dbReference type="Pfam" id="PF00656"/>
    </source>
</evidence>
<organism evidence="5 6">
    <name type="scientific">Gymnopilus dilepis</name>
    <dbReference type="NCBI Taxonomy" id="231916"/>
    <lineage>
        <taxon>Eukaryota</taxon>
        <taxon>Fungi</taxon>
        <taxon>Dikarya</taxon>
        <taxon>Basidiomycota</taxon>
        <taxon>Agaricomycotina</taxon>
        <taxon>Agaricomycetes</taxon>
        <taxon>Agaricomycetidae</taxon>
        <taxon>Agaricales</taxon>
        <taxon>Agaricineae</taxon>
        <taxon>Hymenogastraceae</taxon>
        <taxon>Gymnopilus</taxon>
    </lineage>
</organism>
<evidence type="ECO:0000313" key="5">
    <source>
        <dbReference type="EMBL" id="PPQ81751.1"/>
    </source>
</evidence>
<dbReference type="InterPro" id="IPR029030">
    <property type="entry name" value="Caspase-like_dom_sf"/>
</dbReference>
<name>A0A409WTF8_9AGAR</name>
<comment type="similarity">
    <text evidence="1">Belongs to the peptidase C14B family.</text>
</comment>
<dbReference type="SUPFAM" id="SSF52129">
    <property type="entry name" value="Caspase-like"/>
    <property type="match status" value="1"/>
</dbReference>
<dbReference type="Proteomes" id="UP000284706">
    <property type="component" value="Unassembled WGS sequence"/>
</dbReference>
<dbReference type="InterPro" id="IPR050452">
    <property type="entry name" value="Metacaspase"/>
</dbReference>